<organism evidence="2 3">
    <name type="scientific">SAR86 cluster bacterium</name>
    <dbReference type="NCBI Taxonomy" id="2030880"/>
    <lineage>
        <taxon>Bacteria</taxon>
        <taxon>Pseudomonadati</taxon>
        <taxon>Pseudomonadota</taxon>
        <taxon>Gammaproteobacteria</taxon>
        <taxon>SAR86 cluster</taxon>
    </lineage>
</organism>
<gene>
    <name evidence="2" type="ORF">COA96_12435</name>
</gene>
<dbReference type="InterPro" id="IPR041705">
    <property type="entry name" value="PIN_Sll0205"/>
</dbReference>
<dbReference type="CDD" id="cd09872">
    <property type="entry name" value="PIN_Sll0205-like"/>
    <property type="match status" value="1"/>
</dbReference>
<dbReference type="InterPro" id="IPR052919">
    <property type="entry name" value="TA_system_RNase"/>
</dbReference>
<dbReference type="InterPro" id="IPR029060">
    <property type="entry name" value="PIN-like_dom_sf"/>
</dbReference>
<sequence length="124" mass="14144">MDIIIDTPIYLWALSDPEKLTPNFRAELETPTNTIFVSAITVAEIMIKSSIGKLDVSFDPEEMATRSGFELLDFSAKDALPLKELPFHHRDPFDRMLISQGISRDYNLMTQDPKFGMYDCKLLV</sequence>
<dbReference type="AlphaFoldDB" id="A0A2A5AV54"/>
<reference evidence="3" key="1">
    <citation type="submission" date="2017-08" db="EMBL/GenBank/DDBJ databases">
        <title>A dynamic microbial community with high functional redundancy inhabits the cold, oxic subseafloor aquifer.</title>
        <authorList>
            <person name="Tully B.J."/>
            <person name="Wheat C.G."/>
            <person name="Glazer B.T."/>
            <person name="Huber J.A."/>
        </authorList>
    </citation>
    <scope>NUCLEOTIDE SEQUENCE [LARGE SCALE GENOMIC DNA]</scope>
</reference>
<evidence type="ECO:0000313" key="2">
    <source>
        <dbReference type="EMBL" id="PCJ23177.1"/>
    </source>
</evidence>
<comment type="caution">
    <text evidence="2">The sequence shown here is derived from an EMBL/GenBank/DDBJ whole genome shotgun (WGS) entry which is preliminary data.</text>
</comment>
<dbReference type="PANTHER" id="PTHR36173:SF2">
    <property type="entry name" value="RIBONUCLEASE VAPC16"/>
    <property type="match status" value="1"/>
</dbReference>
<feature type="domain" description="PIN" evidence="1">
    <location>
        <begin position="3"/>
        <end position="115"/>
    </location>
</feature>
<proteinExistence type="predicted"/>
<accession>A0A2A5AV54</accession>
<dbReference type="EMBL" id="NVVJ01000043">
    <property type="protein sequence ID" value="PCJ23177.1"/>
    <property type="molecule type" value="Genomic_DNA"/>
</dbReference>
<dbReference type="SUPFAM" id="SSF88723">
    <property type="entry name" value="PIN domain-like"/>
    <property type="match status" value="1"/>
</dbReference>
<dbReference type="InterPro" id="IPR002716">
    <property type="entry name" value="PIN_dom"/>
</dbReference>
<dbReference type="Gene3D" id="3.40.50.1010">
    <property type="entry name" value="5'-nuclease"/>
    <property type="match status" value="1"/>
</dbReference>
<evidence type="ECO:0000313" key="3">
    <source>
        <dbReference type="Proteomes" id="UP000218327"/>
    </source>
</evidence>
<dbReference type="Proteomes" id="UP000218327">
    <property type="component" value="Unassembled WGS sequence"/>
</dbReference>
<evidence type="ECO:0000259" key="1">
    <source>
        <dbReference type="Pfam" id="PF01850"/>
    </source>
</evidence>
<name>A0A2A5AV54_9GAMM</name>
<dbReference type="Pfam" id="PF01850">
    <property type="entry name" value="PIN"/>
    <property type="match status" value="1"/>
</dbReference>
<dbReference type="PANTHER" id="PTHR36173">
    <property type="entry name" value="RIBONUCLEASE VAPC16-RELATED"/>
    <property type="match status" value="1"/>
</dbReference>
<protein>
    <submittedName>
        <fullName evidence="2">PIN domain nuclease</fullName>
    </submittedName>
</protein>